<gene>
    <name evidence="2" type="ORF">EVAR_13752_1</name>
</gene>
<proteinExistence type="predicted"/>
<dbReference type="AlphaFoldDB" id="A0A4C1UD02"/>
<dbReference type="EMBL" id="BGZK01000153">
    <property type="protein sequence ID" value="GBP23794.1"/>
    <property type="molecule type" value="Genomic_DNA"/>
</dbReference>
<accession>A0A4C1UD02</accession>
<evidence type="ECO:0000313" key="2">
    <source>
        <dbReference type="EMBL" id="GBP23794.1"/>
    </source>
</evidence>
<sequence>MIRSGPQSSPRRRRAQAPSPLLRNEKFIERQVSVEGPYTHSEPLTIICVRDSPYIHPNGIRYLDFEQTCAHVVIYFRAEGRSREQCEQIEPSRLRVSRAINLYRNNIDARAPPPAVESGADDGVREDGRIHKGCNAPAPRKSRSLPE</sequence>
<keyword evidence="3" id="KW-1185">Reference proteome</keyword>
<dbReference type="Proteomes" id="UP000299102">
    <property type="component" value="Unassembled WGS sequence"/>
</dbReference>
<protein>
    <submittedName>
        <fullName evidence="2">Uncharacterized protein</fullName>
    </submittedName>
</protein>
<evidence type="ECO:0000256" key="1">
    <source>
        <dbReference type="SAM" id="MobiDB-lite"/>
    </source>
</evidence>
<feature type="region of interest" description="Disordered" evidence="1">
    <location>
        <begin position="1"/>
        <end position="20"/>
    </location>
</feature>
<feature type="region of interest" description="Disordered" evidence="1">
    <location>
        <begin position="109"/>
        <end position="147"/>
    </location>
</feature>
<reference evidence="2 3" key="1">
    <citation type="journal article" date="2019" name="Commun. Biol.">
        <title>The bagworm genome reveals a unique fibroin gene that provides high tensile strength.</title>
        <authorList>
            <person name="Kono N."/>
            <person name="Nakamura H."/>
            <person name="Ohtoshi R."/>
            <person name="Tomita M."/>
            <person name="Numata K."/>
            <person name="Arakawa K."/>
        </authorList>
    </citation>
    <scope>NUCLEOTIDE SEQUENCE [LARGE SCALE GENOMIC DNA]</scope>
</reference>
<comment type="caution">
    <text evidence="2">The sequence shown here is derived from an EMBL/GenBank/DDBJ whole genome shotgun (WGS) entry which is preliminary data.</text>
</comment>
<evidence type="ECO:0000313" key="3">
    <source>
        <dbReference type="Proteomes" id="UP000299102"/>
    </source>
</evidence>
<organism evidence="2 3">
    <name type="scientific">Eumeta variegata</name>
    <name type="common">Bagworm moth</name>
    <name type="synonym">Eumeta japonica</name>
    <dbReference type="NCBI Taxonomy" id="151549"/>
    <lineage>
        <taxon>Eukaryota</taxon>
        <taxon>Metazoa</taxon>
        <taxon>Ecdysozoa</taxon>
        <taxon>Arthropoda</taxon>
        <taxon>Hexapoda</taxon>
        <taxon>Insecta</taxon>
        <taxon>Pterygota</taxon>
        <taxon>Neoptera</taxon>
        <taxon>Endopterygota</taxon>
        <taxon>Lepidoptera</taxon>
        <taxon>Glossata</taxon>
        <taxon>Ditrysia</taxon>
        <taxon>Tineoidea</taxon>
        <taxon>Psychidae</taxon>
        <taxon>Oiketicinae</taxon>
        <taxon>Eumeta</taxon>
    </lineage>
</organism>
<name>A0A4C1UD02_EUMVA</name>